<sequence length="38" mass="4718">MVHLNISWQKKYMSNNPKNPFFKSMEKFFWFKHLGPTK</sequence>
<dbReference type="AlphaFoldDB" id="A0A2P2PSR1"/>
<name>A0A2P2PSR1_RHIMU</name>
<dbReference type="EMBL" id="GGEC01077294">
    <property type="protein sequence ID" value="MBX57778.1"/>
    <property type="molecule type" value="Transcribed_RNA"/>
</dbReference>
<organism evidence="1">
    <name type="scientific">Rhizophora mucronata</name>
    <name type="common">Asiatic mangrove</name>
    <dbReference type="NCBI Taxonomy" id="61149"/>
    <lineage>
        <taxon>Eukaryota</taxon>
        <taxon>Viridiplantae</taxon>
        <taxon>Streptophyta</taxon>
        <taxon>Embryophyta</taxon>
        <taxon>Tracheophyta</taxon>
        <taxon>Spermatophyta</taxon>
        <taxon>Magnoliopsida</taxon>
        <taxon>eudicotyledons</taxon>
        <taxon>Gunneridae</taxon>
        <taxon>Pentapetalae</taxon>
        <taxon>rosids</taxon>
        <taxon>fabids</taxon>
        <taxon>Malpighiales</taxon>
        <taxon>Rhizophoraceae</taxon>
        <taxon>Rhizophora</taxon>
    </lineage>
</organism>
<protein>
    <submittedName>
        <fullName evidence="1">Uncharacterized protein</fullName>
    </submittedName>
</protein>
<reference evidence="1" key="1">
    <citation type="submission" date="2018-02" db="EMBL/GenBank/DDBJ databases">
        <title>Rhizophora mucronata_Transcriptome.</title>
        <authorList>
            <person name="Meera S.P."/>
            <person name="Sreeshan A."/>
            <person name="Augustine A."/>
        </authorList>
    </citation>
    <scope>NUCLEOTIDE SEQUENCE</scope>
    <source>
        <tissue evidence="1">Leaf</tissue>
    </source>
</reference>
<evidence type="ECO:0000313" key="1">
    <source>
        <dbReference type="EMBL" id="MBX57778.1"/>
    </source>
</evidence>
<proteinExistence type="predicted"/>
<accession>A0A2P2PSR1</accession>